<feature type="domain" description="FKBP12-rapamycin binding" evidence="1">
    <location>
        <begin position="38"/>
        <end position="69"/>
    </location>
</feature>
<sequence length="70" mass="8312">MNPLLVACKWISNLHRAAAQEVVDKVRQHSDAQVVYKELIRVAILWHEIWHEPLEEASRLYFNEHNIHKS</sequence>
<organism evidence="2">
    <name type="scientific">Cucumis melo</name>
    <name type="common">Muskmelon</name>
    <dbReference type="NCBI Taxonomy" id="3656"/>
    <lineage>
        <taxon>Eukaryota</taxon>
        <taxon>Viridiplantae</taxon>
        <taxon>Streptophyta</taxon>
        <taxon>Embryophyta</taxon>
        <taxon>Tracheophyta</taxon>
        <taxon>Spermatophyta</taxon>
        <taxon>Magnoliopsida</taxon>
        <taxon>eudicotyledons</taxon>
        <taxon>Gunneridae</taxon>
        <taxon>Pentapetalae</taxon>
        <taxon>rosids</taxon>
        <taxon>fabids</taxon>
        <taxon>Cucurbitales</taxon>
        <taxon>Cucurbitaceae</taxon>
        <taxon>Benincaseae</taxon>
        <taxon>Cucumis</taxon>
    </lineage>
</organism>
<dbReference type="InterPro" id="IPR009076">
    <property type="entry name" value="FRB_dom"/>
</dbReference>
<dbReference type="Gramene" id="MELO3C016143.2.1">
    <property type="protein sequence ID" value="MELO3C016143.2.1"/>
    <property type="gene ID" value="MELO3C016143.2"/>
</dbReference>
<dbReference type="InterPro" id="IPR036738">
    <property type="entry name" value="FRB_sf"/>
</dbReference>
<dbReference type="GO" id="GO:0044877">
    <property type="term" value="F:protein-containing complex binding"/>
    <property type="evidence" value="ECO:0007669"/>
    <property type="project" value="InterPro"/>
</dbReference>
<evidence type="ECO:0000259" key="1">
    <source>
        <dbReference type="Pfam" id="PF08771"/>
    </source>
</evidence>
<proteinExistence type="predicted"/>
<dbReference type="Pfam" id="PF08771">
    <property type="entry name" value="FRB_dom"/>
    <property type="match status" value="1"/>
</dbReference>
<dbReference type="Gene3D" id="1.20.120.150">
    <property type="entry name" value="FKBP12-rapamycin binding domain"/>
    <property type="match status" value="1"/>
</dbReference>
<dbReference type="EnsemblPlants" id="MELO3C016143.2.1">
    <property type="protein sequence ID" value="MELO3C016143.2.1"/>
    <property type="gene ID" value="MELO3C016143.2"/>
</dbReference>
<dbReference type="AlphaFoldDB" id="A0A9I9DBW9"/>
<accession>A0A9I9DBW9</accession>
<protein>
    <recommendedName>
        <fullName evidence="1">FKBP12-rapamycin binding domain-containing protein</fullName>
    </recommendedName>
</protein>
<dbReference type="SUPFAM" id="SSF47212">
    <property type="entry name" value="FKBP12-rapamycin-binding domain of FKBP-rapamycin-associated protein (FRAP)"/>
    <property type="match status" value="1"/>
</dbReference>
<reference evidence="2" key="1">
    <citation type="submission" date="2023-03" db="UniProtKB">
        <authorList>
            <consortium name="EnsemblPlants"/>
        </authorList>
    </citation>
    <scope>IDENTIFICATION</scope>
</reference>
<evidence type="ECO:0000313" key="2">
    <source>
        <dbReference type="EnsemblPlants" id="MELO3C016143.2.1"/>
    </source>
</evidence>
<name>A0A9I9DBW9_CUCME</name>